<protein>
    <submittedName>
        <fullName evidence="2">Small multi-drug export protein</fullName>
    </submittedName>
</protein>
<dbReference type="Proteomes" id="UP001596142">
    <property type="component" value="Unassembled WGS sequence"/>
</dbReference>
<keyword evidence="1" id="KW-0812">Transmembrane</keyword>
<feature type="transmembrane region" description="Helical" evidence="1">
    <location>
        <begin position="126"/>
        <end position="148"/>
    </location>
</feature>
<accession>A0ABW0YUJ4</accession>
<organism evidence="2 3">
    <name type="scientific">Thalassorhabdus alkalitolerans</name>
    <dbReference type="NCBI Taxonomy" id="2282697"/>
    <lineage>
        <taxon>Bacteria</taxon>
        <taxon>Bacillati</taxon>
        <taxon>Bacillota</taxon>
        <taxon>Bacilli</taxon>
        <taxon>Bacillales</taxon>
        <taxon>Bacillaceae</taxon>
        <taxon>Thalassorhabdus</taxon>
    </lineage>
</organism>
<dbReference type="EMBL" id="JBHSOZ010000005">
    <property type="protein sequence ID" value="MFC5713704.1"/>
    <property type="molecule type" value="Genomic_DNA"/>
</dbReference>
<comment type="caution">
    <text evidence="2">The sequence shown here is derived from an EMBL/GenBank/DDBJ whole genome shotgun (WGS) entry which is preliminary data.</text>
</comment>
<sequence length="164" mass="18350">MDFLTLLWAYILVFVLSAIPFFEAYAVIPLALIAGLSTVPSIVIGLAGNLLTVLLLVLFIEQIKAWRKKRKGVEQEQQQSKRHKRAQKLWQRYGLPGLAVIGPLFVGSHLTAFMCVTLGGSKQKTVYWVLGSISLWSIVFSVLAYYGIDLLGNQENGFIRGFFE</sequence>
<evidence type="ECO:0000313" key="2">
    <source>
        <dbReference type="EMBL" id="MFC5713704.1"/>
    </source>
</evidence>
<dbReference type="RefSeq" id="WP_385941822.1">
    <property type="nucleotide sequence ID" value="NZ_JBHSOZ010000005.1"/>
</dbReference>
<evidence type="ECO:0000256" key="1">
    <source>
        <dbReference type="SAM" id="Phobius"/>
    </source>
</evidence>
<keyword evidence="3" id="KW-1185">Reference proteome</keyword>
<keyword evidence="1" id="KW-1133">Transmembrane helix</keyword>
<proteinExistence type="predicted"/>
<keyword evidence="1" id="KW-0472">Membrane</keyword>
<feature type="transmembrane region" description="Helical" evidence="1">
    <location>
        <begin position="39"/>
        <end position="60"/>
    </location>
</feature>
<reference evidence="3" key="1">
    <citation type="journal article" date="2019" name="Int. J. Syst. Evol. Microbiol.">
        <title>The Global Catalogue of Microorganisms (GCM) 10K type strain sequencing project: providing services to taxonomists for standard genome sequencing and annotation.</title>
        <authorList>
            <consortium name="The Broad Institute Genomics Platform"/>
            <consortium name="The Broad Institute Genome Sequencing Center for Infectious Disease"/>
            <person name="Wu L."/>
            <person name="Ma J."/>
        </authorList>
    </citation>
    <scope>NUCLEOTIDE SEQUENCE [LARGE SCALE GENOMIC DNA]</scope>
    <source>
        <strain evidence="3">CECT 7184</strain>
    </source>
</reference>
<dbReference type="Pfam" id="PF06695">
    <property type="entry name" value="Sm_multidrug_ex"/>
    <property type="match status" value="1"/>
</dbReference>
<name>A0ABW0YUJ4_9BACI</name>
<gene>
    <name evidence="2" type="ORF">ACFPU1_13010</name>
</gene>
<feature type="transmembrane region" description="Helical" evidence="1">
    <location>
        <begin position="93"/>
        <end position="120"/>
    </location>
</feature>
<dbReference type="InterPro" id="IPR009577">
    <property type="entry name" value="Sm_multidrug_ex"/>
</dbReference>
<feature type="transmembrane region" description="Helical" evidence="1">
    <location>
        <begin position="7"/>
        <end position="33"/>
    </location>
</feature>
<evidence type="ECO:0000313" key="3">
    <source>
        <dbReference type="Proteomes" id="UP001596142"/>
    </source>
</evidence>